<accession>A0A292QAE1</accession>
<sequence length="173" mass="19162">MLILRAVVKSSRSPLPVRTGVNGLAGRNKPVHFIGFCLQTSYRGSAVHSQTSRIFYKTGYAYTSGEPPPPAPPAPPLSIICLNGIYLFIYLLTRTLSVIKPLTPDNETARFHRHEYVPEVQRPHKPVIFTINEDPATVSSEVGAILGNADAEVYMKKMNPDVPEMPKSEKVEF</sequence>
<keyword evidence="2" id="KW-1185">Reference proteome</keyword>
<gene>
    <name evidence="1" type="ORF">GSTUAT00000004001</name>
</gene>
<proteinExistence type="predicted"/>
<organism evidence="1 2">
    <name type="scientific">Tuber aestivum</name>
    <name type="common">summer truffle</name>
    <dbReference type="NCBI Taxonomy" id="59557"/>
    <lineage>
        <taxon>Eukaryota</taxon>
        <taxon>Fungi</taxon>
        <taxon>Dikarya</taxon>
        <taxon>Ascomycota</taxon>
        <taxon>Pezizomycotina</taxon>
        <taxon>Pezizomycetes</taxon>
        <taxon>Pezizales</taxon>
        <taxon>Tuberaceae</taxon>
        <taxon>Tuber</taxon>
    </lineage>
</organism>
<dbReference type="Proteomes" id="UP001412239">
    <property type="component" value="Unassembled WGS sequence"/>
</dbReference>
<name>A0A292QAE1_9PEZI</name>
<evidence type="ECO:0000313" key="1">
    <source>
        <dbReference type="EMBL" id="CUS15727.1"/>
    </source>
</evidence>
<protein>
    <submittedName>
        <fullName evidence="1">Uncharacterized protein</fullName>
    </submittedName>
</protein>
<dbReference type="AlphaFoldDB" id="A0A292QAE1"/>
<dbReference type="EMBL" id="LN890943">
    <property type="protein sequence ID" value="CUS15727.1"/>
    <property type="molecule type" value="Genomic_DNA"/>
</dbReference>
<evidence type="ECO:0000313" key="2">
    <source>
        <dbReference type="Proteomes" id="UP001412239"/>
    </source>
</evidence>
<reference evidence="1" key="1">
    <citation type="submission" date="2015-10" db="EMBL/GenBank/DDBJ databases">
        <authorList>
            <person name="Regsiter A."/>
            <person name="william w."/>
        </authorList>
    </citation>
    <scope>NUCLEOTIDE SEQUENCE</scope>
    <source>
        <strain evidence="1">Montdore</strain>
    </source>
</reference>